<sequence>MEKKNTFENVFKCRKSEQFPRAGCRREFGGRNLQMISPQSKPLHASTAAELVQPFVAMKTLACGRKQKRQRGKYVTRRNQNNCKKSPLCFRVLPAQRRQP</sequence>
<reference evidence="1 2" key="1">
    <citation type="submission" date="2019-06" db="EMBL/GenBank/DDBJ databases">
        <title>Draft genomes of female and male turbot (Scophthalmus maximus).</title>
        <authorList>
            <person name="Xu H."/>
            <person name="Xu X.-W."/>
            <person name="Shao C."/>
            <person name="Chen S."/>
        </authorList>
    </citation>
    <scope>NUCLEOTIDE SEQUENCE [LARGE SCALE GENOMIC DNA]</scope>
    <source>
        <strain evidence="1">Ysfricsl-2016a</strain>
        <tissue evidence="1">Blood</tissue>
    </source>
</reference>
<dbReference type="Proteomes" id="UP000438429">
    <property type="component" value="Unassembled WGS sequence"/>
</dbReference>
<organism evidence="1 2">
    <name type="scientific">Scophthalmus maximus</name>
    <name type="common">Turbot</name>
    <name type="synonym">Psetta maxima</name>
    <dbReference type="NCBI Taxonomy" id="52904"/>
    <lineage>
        <taxon>Eukaryota</taxon>
        <taxon>Metazoa</taxon>
        <taxon>Chordata</taxon>
        <taxon>Craniata</taxon>
        <taxon>Vertebrata</taxon>
        <taxon>Euteleostomi</taxon>
        <taxon>Actinopterygii</taxon>
        <taxon>Neopterygii</taxon>
        <taxon>Teleostei</taxon>
        <taxon>Neoteleostei</taxon>
        <taxon>Acanthomorphata</taxon>
        <taxon>Carangaria</taxon>
        <taxon>Pleuronectiformes</taxon>
        <taxon>Pleuronectoidei</taxon>
        <taxon>Scophthalmidae</taxon>
        <taxon>Scophthalmus</taxon>
    </lineage>
</organism>
<gene>
    <name evidence="1" type="ORF">F2P81_002405</name>
</gene>
<evidence type="ECO:0000313" key="2">
    <source>
        <dbReference type="Proteomes" id="UP000438429"/>
    </source>
</evidence>
<dbReference type="EMBL" id="VEVO01000002">
    <property type="protein sequence ID" value="KAF0045876.1"/>
    <property type="molecule type" value="Genomic_DNA"/>
</dbReference>
<accession>A0A6A4TEA1</accession>
<comment type="caution">
    <text evidence="1">The sequence shown here is derived from an EMBL/GenBank/DDBJ whole genome shotgun (WGS) entry which is preliminary data.</text>
</comment>
<dbReference type="AlphaFoldDB" id="A0A6A4TEA1"/>
<name>A0A6A4TEA1_SCOMX</name>
<evidence type="ECO:0000313" key="1">
    <source>
        <dbReference type="EMBL" id="KAF0045876.1"/>
    </source>
</evidence>
<proteinExistence type="predicted"/>
<protein>
    <submittedName>
        <fullName evidence="1">Uncharacterized protein</fullName>
    </submittedName>
</protein>